<protein>
    <submittedName>
        <fullName evidence="3">Protocatechuate 4,5-dioxygenase subunit alpha</fullName>
    </submittedName>
</protein>
<dbReference type="PANTHER" id="PTHR30096">
    <property type="entry name" value="4,5-DOPA DIOXYGENASE EXTRADIOL-LIKE PROTEIN"/>
    <property type="match status" value="1"/>
</dbReference>
<reference evidence="3 4" key="1">
    <citation type="submission" date="2019-09" db="EMBL/GenBank/DDBJ databases">
        <authorList>
            <person name="Depoorter E."/>
        </authorList>
    </citation>
    <scope>NUCLEOTIDE SEQUENCE [LARGE SCALE GENOMIC DNA]</scope>
    <source>
        <strain evidence="3">LMG 30113</strain>
    </source>
</reference>
<dbReference type="PANTHER" id="PTHR30096:SF0">
    <property type="entry name" value="4,5-DOPA DIOXYGENASE EXTRADIOL-LIKE PROTEIN"/>
    <property type="match status" value="1"/>
</dbReference>
<dbReference type="GO" id="GO:0008198">
    <property type="term" value="F:ferrous iron binding"/>
    <property type="evidence" value="ECO:0007669"/>
    <property type="project" value="InterPro"/>
</dbReference>
<dbReference type="GO" id="GO:0016702">
    <property type="term" value="F:oxidoreductase activity, acting on single donors with incorporation of molecular oxygen, incorporation of two atoms of oxygen"/>
    <property type="evidence" value="ECO:0007669"/>
    <property type="project" value="UniProtKB-ARBA"/>
</dbReference>
<dbReference type="AlphaFoldDB" id="A0A6J5F1D8"/>
<accession>A0A6J5F1D8</accession>
<proteinExistence type="predicted"/>
<organism evidence="3 4">
    <name type="scientific">Burkholderia paludis</name>
    <dbReference type="NCBI Taxonomy" id="1506587"/>
    <lineage>
        <taxon>Bacteria</taxon>
        <taxon>Pseudomonadati</taxon>
        <taxon>Pseudomonadota</taxon>
        <taxon>Betaproteobacteria</taxon>
        <taxon>Burkholderiales</taxon>
        <taxon>Burkholderiaceae</taxon>
        <taxon>Burkholderia</taxon>
        <taxon>Burkholderia cepacia complex</taxon>
    </lineage>
</organism>
<dbReference type="RefSeq" id="WP_034200232.1">
    <property type="nucleotide sequence ID" value="NZ_CABVQD010000007.1"/>
</dbReference>
<keyword evidence="3" id="KW-0223">Dioxygenase</keyword>
<keyword evidence="4" id="KW-1185">Reference proteome</keyword>
<sequence>MDRKLLESAILSIARSAESLQEFKSAPTSVGIKYGLDETWSRVIAGGDRDRLRSAGVGDGISILVSRWFRDDLGDSQNTGAFTVDKSLRIPAPNVPRNLVFAGGCSHVPDLLARPEVDPADAVERLKHGFEQLRVLLAASKPDVIIAMADCHFQSFDTGAFVVGTASSHEGSMAFFKRPDIDLRLQGEPELARTIVRDIRARGLEVEDAGEVQLDHGFIVPMRLLLPTPDTPVIPIITQPGRSFSPFNARIFGEALRPVIESSGKRVAILGTGGLSHWLDPGKFGFVDVEFDRYILDLLEAGQGLQLANLEPYALLSHGQYEILNWIIMLGAVGPGVRSRTLAYEPMSASGGGWAVVHMPLPFPAQP</sequence>
<evidence type="ECO:0000313" key="3">
    <source>
        <dbReference type="EMBL" id="VWB63904.1"/>
    </source>
</evidence>
<evidence type="ECO:0000259" key="2">
    <source>
        <dbReference type="Pfam" id="PF02900"/>
    </source>
</evidence>
<dbReference type="Proteomes" id="UP000494330">
    <property type="component" value="Unassembled WGS sequence"/>
</dbReference>
<keyword evidence="1" id="KW-0560">Oxidoreductase</keyword>
<feature type="domain" description="Extradiol ring-cleavage dioxygenase class III enzyme subunit B" evidence="2">
    <location>
        <begin position="105"/>
        <end position="351"/>
    </location>
</feature>
<dbReference type="EMBL" id="CABVQD010000007">
    <property type="protein sequence ID" value="VWB63904.1"/>
    <property type="molecule type" value="Genomic_DNA"/>
</dbReference>
<dbReference type="Gene3D" id="3.40.830.10">
    <property type="entry name" value="LigB-like"/>
    <property type="match status" value="1"/>
</dbReference>
<dbReference type="Pfam" id="PF02900">
    <property type="entry name" value="LigB"/>
    <property type="match status" value="1"/>
</dbReference>
<evidence type="ECO:0000256" key="1">
    <source>
        <dbReference type="ARBA" id="ARBA00023002"/>
    </source>
</evidence>
<name>A0A6J5F1D8_9BURK</name>
<evidence type="ECO:0000313" key="4">
    <source>
        <dbReference type="Proteomes" id="UP000494330"/>
    </source>
</evidence>
<dbReference type="InterPro" id="IPR004183">
    <property type="entry name" value="Xdiol_dOase_suB"/>
</dbReference>
<dbReference type="SUPFAM" id="SSF53213">
    <property type="entry name" value="LigB-like"/>
    <property type="match status" value="1"/>
</dbReference>
<gene>
    <name evidence="3" type="ORF">BPA30113_02847</name>
</gene>